<reference evidence="1" key="1">
    <citation type="journal article" date="2014" name="Nat. Commun.">
        <title>The tobacco genome sequence and its comparison with those of tomato and potato.</title>
        <authorList>
            <person name="Sierro N."/>
            <person name="Battey J.N."/>
            <person name="Ouadi S."/>
            <person name="Bakaher N."/>
            <person name="Bovet L."/>
            <person name="Willig A."/>
            <person name="Goepfert S."/>
            <person name="Peitsch M.C."/>
            <person name="Ivanov N.V."/>
        </authorList>
    </citation>
    <scope>NUCLEOTIDE SEQUENCE [LARGE SCALE GENOMIC DNA]</scope>
</reference>
<dbReference type="Proteomes" id="UP000790787">
    <property type="component" value="Chromosome 9"/>
</dbReference>
<evidence type="ECO:0000313" key="1">
    <source>
        <dbReference type="Proteomes" id="UP000790787"/>
    </source>
</evidence>
<gene>
    <name evidence="2" type="primary">LOC142163936</name>
</gene>
<keyword evidence="1" id="KW-1185">Reference proteome</keyword>
<sequence length="331" mass="38189">MAVDMNINELLVIGDSDLLIHQVQGEWTTKNVKILPYLHSVKELCKKFIKIEFRNIIRIQNEFADALATLSSMIQHPKKSYIDPIEVEIQDQHAYCFHVDEEIDGKPWEVLYRRTLDLGLLRCVDVVEATILFEEIHAGTCGPHMNDFTLAMKTLRAGYFWLTMERDNILYVQKCHQCHNHEDFIRVPPNELKVMGSPWTLAAWGMDVIGSIEPPPSNIHHFILVAIVITKKEQLMLIDEKRMDAVCLGQLYQQRMTKSFNKKVKPRQFTSGQLVLKRIFPHQEEGKGKFAPNWQGPYVIHQVLSGGALILEEIDDRVSTKPINSDTIKKY</sequence>
<proteinExistence type="predicted"/>
<dbReference type="RefSeq" id="XP_075077192.1">
    <property type="nucleotide sequence ID" value="XM_075221091.1"/>
</dbReference>
<protein>
    <submittedName>
        <fullName evidence="2">Uncharacterized protein LOC142163936</fullName>
    </submittedName>
</protein>
<evidence type="ECO:0000313" key="2">
    <source>
        <dbReference type="RefSeq" id="XP_075077192.1"/>
    </source>
</evidence>
<accession>A0AC58RWR1</accession>
<reference evidence="2" key="2">
    <citation type="submission" date="2025-08" db="UniProtKB">
        <authorList>
            <consortium name="RefSeq"/>
        </authorList>
    </citation>
    <scope>IDENTIFICATION</scope>
    <source>
        <tissue evidence="2">Leaf</tissue>
    </source>
</reference>
<name>A0AC58RWR1_TOBAC</name>
<organism evidence="1 2">
    <name type="scientific">Nicotiana tabacum</name>
    <name type="common">Common tobacco</name>
    <dbReference type="NCBI Taxonomy" id="4097"/>
    <lineage>
        <taxon>Eukaryota</taxon>
        <taxon>Viridiplantae</taxon>
        <taxon>Streptophyta</taxon>
        <taxon>Embryophyta</taxon>
        <taxon>Tracheophyta</taxon>
        <taxon>Spermatophyta</taxon>
        <taxon>Magnoliopsida</taxon>
        <taxon>eudicotyledons</taxon>
        <taxon>Gunneridae</taxon>
        <taxon>Pentapetalae</taxon>
        <taxon>asterids</taxon>
        <taxon>lamiids</taxon>
        <taxon>Solanales</taxon>
        <taxon>Solanaceae</taxon>
        <taxon>Nicotianoideae</taxon>
        <taxon>Nicotianeae</taxon>
        <taxon>Nicotiana</taxon>
    </lineage>
</organism>